<accession>A0A8J3K9L2</accession>
<dbReference type="Proteomes" id="UP000619293">
    <property type="component" value="Unassembled WGS sequence"/>
</dbReference>
<feature type="domain" description="GerMN" evidence="3">
    <location>
        <begin position="100"/>
        <end position="189"/>
    </location>
</feature>
<feature type="compositionally biased region" description="Low complexity" evidence="1">
    <location>
        <begin position="24"/>
        <end position="57"/>
    </location>
</feature>
<evidence type="ECO:0000256" key="2">
    <source>
        <dbReference type="SAM" id="SignalP"/>
    </source>
</evidence>
<dbReference type="RefSeq" id="WP_191844171.1">
    <property type="nucleotide sequence ID" value="NZ_BAAALB010000046.1"/>
</dbReference>
<dbReference type="PROSITE" id="PS51257">
    <property type="entry name" value="PROKAR_LIPOPROTEIN"/>
    <property type="match status" value="1"/>
</dbReference>
<evidence type="ECO:0000313" key="4">
    <source>
        <dbReference type="EMBL" id="GIF93165.1"/>
    </source>
</evidence>
<dbReference type="Pfam" id="PF10648">
    <property type="entry name" value="Gmad2"/>
    <property type="match status" value="1"/>
</dbReference>
<proteinExistence type="predicted"/>
<evidence type="ECO:0000259" key="3">
    <source>
        <dbReference type="SMART" id="SM00909"/>
    </source>
</evidence>
<evidence type="ECO:0000313" key="5">
    <source>
        <dbReference type="Proteomes" id="UP000619293"/>
    </source>
</evidence>
<keyword evidence="5" id="KW-1185">Reference proteome</keyword>
<protein>
    <recommendedName>
        <fullName evidence="3">GerMN domain-containing protein</fullName>
    </recommendedName>
</protein>
<reference evidence="4 5" key="1">
    <citation type="submission" date="2021-01" db="EMBL/GenBank/DDBJ databases">
        <title>Whole genome shotgun sequence of Catellatospora chokoriensis NBRC 107358.</title>
        <authorList>
            <person name="Komaki H."/>
            <person name="Tamura T."/>
        </authorList>
    </citation>
    <scope>NUCLEOTIDE SEQUENCE [LARGE SCALE GENOMIC DNA]</scope>
    <source>
        <strain evidence="4 5">NBRC 107358</strain>
    </source>
</reference>
<organism evidence="4 5">
    <name type="scientific">Catellatospora chokoriensis</name>
    <dbReference type="NCBI Taxonomy" id="310353"/>
    <lineage>
        <taxon>Bacteria</taxon>
        <taxon>Bacillati</taxon>
        <taxon>Actinomycetota</taxon>
        <taxon>Actinomycetes</taxon>
        <taxon>Micromonosporales</taxon>
        <taxon>Micromonosporaceae</taxon>
        <taxon>Catellatospora</taxon>
    </lineage>
</organism>
<comment type="caution">
    <text evidence="4">The sequence shown here is derived from an EMBL/GenBank/DDBJ whole genome shotgun (WGS) entry which is preliminary data.</text>
</comment>
<name>A0A8J3K9L2_9ACTN</name>
<sequence>MSALRFRVLLPVALVALSAACTPTTPAPDPTGSAAPSASAAPGTTAPSPSAPGSTEEPAPPANTAGSLAVYYLANDRGEPKLVREFHRLSTGDGSAAAKVKAAVAEMLDGRTAYDSDYSSMWPASARVRGVTVAGDTVTVDLAGSRINGDAGSFAAHQAVQQLVWTATAVSGKPKVRIHLDGKPVDELWGHVGTKEALRRAPAVDTLLPVWLIDPQEGTTVPKDFTLHVAGMVFEATMNYEVRRGTTVVREGFITLDAGGPAQGEAKLRLSLPTGTYVIEVFDISENDGTRMFVDNHTVTVK</sequence>
<feature type="signal peptide" evidence="2">
    <location>
        <begin position="1"/>
        <end position="27"/>
    </location>
</feature>
<gene>
    <name evidence="4" type="ORF">Cch02nite_66090</name>
</gene>
<dbReference type="SMART" id="SM00909">
    <property type="entry name" value="Germane"/>
    <property type="match status" value="1"/>
</dbReference>
<keyword evidence="2" id="KW-0732">Signal</keyword>
<dbReference type="EMBL" id="BONG01000057">
    <property type="protein sequence ID" value="GIF93165.1"/>
    <property type="molecule type" value="Genomic_DNA"/>
</dbReference>
<dbReference type="AlphaFoldDB" id="A0A8J3K9L2"/>
<dbReference type="InterPro" id="IPR018911">
    <property type="entry name" value="Gmad2_Ig-like_dom"/>
</dbReference>
<feature type="region of interest" description="Disordered" evidence="1">
    <location>
        <begin position="24"/>
        <end position="62"/>
    </location>
</feature>
<dbReference type="InterPro" id="IPR019606">
    <property type="entry name" value="GerMN"/>
</dbReference>
<dbReference type="Pfam" id="PF10646">
    <property type="entry name" value="Germane"/>
    <property type="match status" value="1"/>
</dbReference>
<feature type="chain" id="PRO_5038700538" description="GerMN domain-containing protein" evidence="2">
    <location>
        <begin position="28"/>
        <end position="302"/>
    </location>
</feature>
<evidence type="ECO:0000256" key="1">
    <source>
        <dbReference type="SAM" id="MobiDB-lite"/>
    </source>
</evidence>